<dbReference type="Pfam" id="PF01882">
    <property type="entry name" value="DUF58"/>
    <property type="match status" value="1"/>
</dbReference>
<evidence type="ECO:0000313" key="4">
    <source>
        <dbReference type="Proteomes" id="UP000593626"/>
    </source>
</evidence>
<evidence type="ECO:0000259" key="2">
    <source>
        <dbReference type="Pfam" id="PF01882"/>
    </source>
</evidence>
<dbReference type="PANTHER" id="PTHR34351">
    <property type="entry name" value="SLR1927 PROTEIN-RELATED"/>
    <property type="match status" value="1"/>
</dbReference>
<protein>
    <submittedName>
        <fullName evidence="3">DUF58 domain-containing protein</fullName>
    </submittedName>
</protein>
<feature type="domain" description="DUF58" evidence="2">
    <location>
        <begin position="207"/>
        <end position="365"/>
    </location>
</feature>
<gene>
    <name evidence="3" type="ORF">G8O30_15845</name>
</gene>
<dbReference type="RefSeq" id="WP_239672974.1">
    <property type="nucleotide sequence ID" value="NZ_CP049742.1"/>
</dbReference>
<dbReference type="InterPro" id="IPR002881">
    <property type="entry name" value="DUF58"/>
</dbReference>
<dbReference type="KEGG" id="mcui:G8O30_15845"/>
<evidence type="ECO:0000256" key="1">
    <source>
        <dbReference type="SAM" id="Phobius"/>
    </source>
</evidence>
<sequence length="404" mass="45601">MKKRWSLIVTILKGLTLTLLSVITFCYAMFQGGFVSWFLFYSFLPFAVLCLLVGVAPLRSFQVDRHLSRNEYKAGDPLEITITLKRNNRLPLPFLLIEENFPKTLQASTNAMYGKALVFPWFKKEVTVSYKIDSLPRGEHVFSTIRLKTGDPIGLFEKEWSTVVSQTILVYPALKEMMYRPLDTKYDQGAAASSVIHQKDTSLVTGVRDYQTGDRFSWVHWKAFARTNQLMTKEFEERQSHDVLLVLDRREDPMFEPMVTLVASATQAILKRGAQVGLLSAGEERTYFAPKQGDAQKQQVLYHLAKVTSDTQKDLGVILHGERFGAQQAVTLFVVTASLSEALVDSVSVFTKRKGVVVLFVIKPKGNDWTSEEHGLRSIAIARGVHVRLLTPENITTAFTEVGR</sequence>
<proteinExistence type="predicted"/>
<dbReference type="AlphaFoldDB" id="A0A7S8CE28"/>
<evidence type="ECO:0000313" key="3">
    <source>
        <dbReference type="EMBL" id="QPC48285.1"/>
    </source>
</evidence>
<feature type="transmembrane region" description="Helical" evidence="1">
    <location>
        <begin position="7"/>
        <end position="30"/>
    </location>
</feature>
<dbReference type="EMBL" id="CP049742">
    <property type="protein sequence ID" value="QPC48285.1"/>
    <property type="molecule type" value="Genomic_DNA"/>
</dbReference>
<dbReference type="PANTHER" id="PTHR34351:SF2">
    <property type="entry name" value="DUF58 DOMAIN-CONTAINING PROTEIN"/>
    <property type="match status" value="1"/>
</dbReference>
<keyword evidence="4" id="KW-1185">Reference proteome</keyword>
<organism evidence="3 4">
    <name type="scientific">Mangrovibacillus cuniculi</name>
    <dbReference type="NCBI Taxonomy" id="2593652"/>
    <lineage>
        <taxon>Bacteria</taxon>
        <taxon>Bacillati</taxon>
        <taxon>Bacillota</taxon>
        <taxon>Bacilli</taxon>
        <taxon>Bacillales</taxon>
        <taxon>Bacillaceae</taxon>
        <taxon>Mangrovibacillus</taxon>
    </lineage>
</organism>
<feature type="transmembrane region" description="Helical" evidence="1">
    <location>
        <begin position="36"/>
        <end position="58"/>
    </location>
</feature>
<name>A0A7S8CE28_9BACI</name>
<keyword evidence="1" id="KW-0472">Membrane</keyword>
<reference evidence="3 4" key="1">
    <citation type="submission" date="2019-07" db="EMBL/GenBank/DDBJ databases">
        <title>Genome sequence of 2 isolates from Red Sea Mangroves.</title>
        <authorList>
            <person name="Sefrji F."/>
            <person name="Michoud G."/>
            <person name="Merlino G."/>
            <person name="Daffonchio D."/>
        </authorList>
    </citation>
    <scope>NUCLEOTIDE SEQUENCE [LARGE SCALE GENOMIC DNA]</scope>
    <source>
        <strain evidence="3 4">R1DC41</strain>
    </source>
</reference>
<keyword evidence="1" id="KW-0812">Transmembrane</keyword>
<keyword evidence="1" id="KW-1133">Transmembrane helix</keyword>
<dbReference type="Proteomes" id="UP000593626">
    <property type="component" value="Chromosome"/>
</dbReference>
<accession>A0A7S8CE28</accession>